<dbReference type="PROSITE" id="PS50977">
    <property type="entry name" value="HTH_TETR_2"/>
    <property type="match status" value="1"/>
</dbReference>
<organism evidence="6 7">
    <name type="scientific">Nocardia macrotermitis</name>
    <dbReference type="NCBI Taxonomy" id="2585198"/>
    <lineage>
        <taxon>Bacteria</taxon>
        <taxon>Bacillati</taxon>
        <taxon>Actinomycetota</taxon>
        <taxon>Actinomycetes</taxon>
        <taxon>Mycobacteriales</taxon>
        <taxon>Nocardiaceae</taxon>
        <taxon>Nocardia</taxon>
    </lineage>
</organism>
<dbReference type="EMBL" id="WEGK01000010">
    <property type="protein sequence ID" value="MQY21421.1"/>
    <property type="molecule type" value="Genomic_DNA"/>
</dbReference>
<dbReference type="InterPro" id="IPR023772">
    <property type="entry name" value="DNA-bd_HTH_TetR-type_CS"/>
</dbReference>
<dbReference type="GO" id="GO:0003700">
    <property type="term" value="F:DNA-binding transcription factor activity"/>
    <property type="evidence" value="ECO:0007669"/>
    <property type="project" value="TreeGrafter"/>
</dbReference>
<dbReference type="InterPro" id="IPR009057">
    <property type="entry name" value="Homeodomain-like_sf"/>
</dbReference>
<reference evidence="6 7" key="1">
    <citation type="submission" date="2019-10" db="EMBL/GenBank/DDBJ databases">
        <title>Nocardia macrotermitis sp. nov. and Nocardia aurantia sp. nov., isolated from the gut of fungus growing-termite Macrotermes natalensis.</title>
        <authorList>
            <person name="Benndorf R."/>
            <person name="Schwitalla J."/>
            <person name="Martin K."/>
            <person name="De Beer W."/>
            <person name="Kaster A.-K."/>
            <person name="Vollmers J."/>
            <person name="Poulsen M."/>
            <person name="Beemelmanns C."/>
        </authorList>
    </citation>
    <scope>NUCLEOTIDE SEQUENCE [LARGE SCALE GENOMIC DNA]</scope>
    <source>
        <strain evidence="6 7">RB20</strain>
    </source>
</reference>
<evidence type="ECO:0000313" key="6">
    <source>
        <dbReference type="EMBL" id="MQY21421.1"/>
    </source>
</evidence>
<dbReference type="InterPro" id="IPR001647">
    <property type="entry name" value="HTH_TetR"/>
</dbReference>
<dbReference type="InterPro" id="IPR050109">
    <property type="entry name" value="HTH-type_TetR-like_transc_reg"/>
</dbReference>
<dbReference type="AlphaFoldDB" id="A0A7K0D785"/>
<evidence type="ECO:0000256" key="4">
    <source>
        <dbReference type="PROSITE-ProRule" id="PRU00335"/>
    </source>
</evidence>
<keyword evidence="7" id="KW-1185">Reference proteome</keyword>
<dbReference type="Gene3D" id="1.10.357.10">
    <property type="entry name" value="Tetracycline Repressor, domain 2"/>
    <property type="match status" value="1"/>
</dbReference>
<evidence type="ECO:0000313" key="7">
    <source>
        <dbReference type="Proteomes" id="UP000438448"/>
    </source>
</evidence>
<evidence type="ECO:0000256" key="1">
    <source>
        <dbReference type="ARBA" id="ARBA00023015"/>
    </source>
</evidence>
<dbReference type="RefSeq" id="WP_227833768.1">
    <property type="nucleotide sequence ID" value="NZ_WEGK01000010.1"/>
</dbReference>
<dbReference type="PROSITE" id="PS01081">
    <property type="entry name" value="HTH_TETR_1"/>
    <property type="match status" value="1"/>
</dbReference>
<protein>
    <recommendedName>
        <fullName evidence="5">HTH tetR-type domain-containing protein</fullName>
    </recommendedName>
</protein>
<dbReference type="Proteomes" id="UP000438448">
    <property type="component" value="Unassembled WGS sequence"/>
</dbReference>
<comment type="caution">
    <text evidence="6">The sequence shown here is derived from an EMBL/GenBank/DDBJ whole genome shotgun (WGS) entry which is preliminary data.</text>
</comment>
<feature type="domain" description="HTH tetR-type" evidence="5">
    <location>
        <begin position="9"/>
        <end position="69"/>
    </location>
</feature>
<evidence type="ECO:0000256" key="2">
    <source>
        <dbReference type="ARBA" id="ARBA00023125"/>
    </source>
</evidence>
<evidence type="ECO:0000256" key="3">
    <source>
        <dbReference type="ARBA" id="ARBA00023163"/>
    </source>
</evidence>
<dbReference type="GO" id="GO:0000976">
    <property type="term" value="F:transcription cis-regulatory region binding"/>
    <property type="evidence" value="ECO:0007669"/>
    <property type="project" value="TreeGrafter"/>
</dbReference>
<dbReference type="PANTHER" id="PTHR30055:SF234">
    <property type="entry name" value="HTH-TYPE TRANSCRIPTIONAL REGULATOR BETI"/>
    <property type="match status" value="1"/>
</dbReference>
<keyword evidence="3" id="KW-0804">Transcription</keyword>
<keyword evidence="1" id="KW-0805">Transcription regulation</keyword>
<dbReference type="SUPFAM" id="SSF46689">
    <property type="entry name" value="Homeodomain-like"/>
    <property type="match status" value="1"/>
</dbReference>
<name>A0A7K0D785_9NOCA</name>
<keyword evidence="2 4" id="KW-0238">DNA-binding</keyword>
<feature type="DNA-binding region" description="H-T-H motif" evidence="4">
    <location>
        <begin position="32"/>
        <end position="51"/>
    </location>
</feature>
<dbReference type="PRINTS" id="PR00455">
    <property type="entry name" value="HTHTETR"/>
</dbReference>
<dbReference type="PANTHER" id="PTHR30055">
    <property type="entry name" value="HTH-TYPE TRANSCRIPTIONAL REGULATOR RUTR"/>
    <property type="match status" value="1"/>
</dbReference>
<proteinExistence type="predicted"/>
<gene>
    <name evidence="6" type="ORF">NRB20_45320</name>
</gene>
<evidence type="ECO:0000259" key="5">
    <source>
        <dbReference type="PROSITE" id="PS50977"/>
    </source>
</evidence>
<dbReference type="Pfam" id="PF00440">
    <property type="entry name" value="TetR_N"/>
    <property type="match status" value="1"/>
</dbReference>
<sequence length="236" mass="25426">MPELPGPTPPKAARILAAAGELLLGRGSKGVTIAEVARRAHIGKGTVYLYWKTKEDLLLDLVCRDFLALADGQITALTDDPDLARPSRLCVHMLHRSAAHPYVTALHGNDDELLGVLTQDPRSTTLLDTLGPDALMRQILPIWRTHNLATTTWPLPDQAFALDSLISGFLVTTHRFSHPPTEDSDRVIAAAVTALLGPEQATPAQIHAAATTGIRSLTENRTIALDLLAQPAKLGR</sequence>
<accession>A0A7K0D785</accession>